<dbReference type="Pfam" id="PF00999">
    <property type="entry name" value="Na_H_Exchanger"/>
    <property type="match status" value="1"/>
</dbReference>
<comment type="subcellular location">
    <subcellularLocation>
        <location evidence="1">Membrane</location>
        <topology evidence="1">Multi-pass membrane protein</topology>
    </subcellularLocation>
</comment>
<keyword evidence="6 9" id="KW-0406">Ion transport</keyword>
<dbReference type="PANTHER" id="PTHR10110">
    <property type="entry name" value="SODIUM/HYDROGEN EXCHANGER"/>
    <property type="match status" value="1"/>
</dbReference>
<dbReference type="Gene3D" id="6.10.140.1330">
    <property type="match status" value="1"/>
</dbReference>
<protein>
    <recommendedName>
        <fullName evidence="9">Sodium/hydrogen exchanger</fullName>
    </recommendedName>
</protein>
<accession>A0A0K0EYL4</accession>
<reference evidence="15" key="2">
    <citation type="submission" date="2015-08" db="UniProtKB">
        <authorList>
            <consortium name="WormBaseParasite"/>
        </authorList>
    </citation>
    <scope>IDENTIFICATION</scope>
</reference>
<keyword evidence="14" id="KW-1185">Reference proteome</keyword>
<keyword evidence="12" id="KW-0732">Signal</keyword>
<dbReference type="GO" id="GO:0005886">
    <property type="term" value="C:plasma membrane"/>
    <property type="evidence" value="ECO:0007669"/>
    <property type="project" value="TreeGrafter"/>
</dbReference>
<dbReference type="GO" id="GO:0015386">
    <property type="term" value="F:potassium:proton antiporter activity"/>
    <property type="evidence" value="ECO:0007669"/>
    <property type="project" value="TreeGrafter"/>
</dbReference>
<reference evidence="14" key="1">
    <citation type="submission" date="2014-07" db="EMBL/GenBank/DDBJ databases">
        <authorList>
            <person name="Martin A.A"/>
            <person name="De Silva N."/>
        </authorList>
    </citation>
    <scope>NUCLEOTIDE SEQUENCE</scope>
</reference>
<dbReference type="GO" id="GO:0051453">
    <property type="term" value="P:regulation of intracellular pH"/>
    <property type="evidence" value="ECO:0007669"/>
    <property type="project" value="TreeGrafter"/>
</dbReference>
<evidence type="ECO:0000256" key="9">
    <source>
        <dbReference type="RuleBase" id="RU003722"/>
    </source>
</evidence>
<feature type="transmembrane region" description="Helical" evidence="11">
    <location>
        <begin position="368"/>
        <end position="391"/>
    </location>
</feature>
<keyword evidence="5" id="KW-0915">Sodium</keyword>
<dbReference type="WBParaSite" id="SVE_0162200.1">
    <property type="protein sequence ID" value="SVE_0162200.1"/>
    <property type="gene ID" value="SVE_0162200"/>
</dbReference>
<feature type="transmembrane region" description="Helical" evidence="11">
    <location>
        <begin position="87"/>
        <end position="104"/>
    </location>
</feature>
<feature type="transmembrane region" description="Helical" evidence="11">
    <location>
        <begin position="116"/>
        <end position="132"/>
    </location>
</feature>
<feature type="domain" description="Cation/H+ exchanger transmembrane" evidence="13">
    <location>
        <begin position="63"/>
        <end position="457"/>
    </location>
</feature>
<dbReference type="GO" id="GO:0098719">
    <property type="term" value="P:sodium ion import across plasma membrane"/>
    <property type="evidence" value="ECO:0007669"/>
    <property type="project" value="TreeGrafter"/>
</dbReference>
<feature type="transmembrane region" description="Helical" evidence="11">
    <location>
        <begin position="335"/>
        <end position="356"/>
    </location>
</feature>
<organism evidence="14 15">
    <name type="scientific">Strongyloides venezuelensis</name>
    <name type="common">Threadworm</name>
    <dbReference type="NCBI Taxonomy" id="75913"/>
    <lineage>
        <taxon>Eukaryota</taxon>
        <taxon>Metazoa</taxon>
        <taxon>Ecdysozoa</taxon>
        <taxon>Nematoda</taxon>
        <taxon>Chromadorea</taxon>
        <taxon>Rhabditida</taxon>
        <taxon>Tylenchina</taxon>
        <taxon>Panagrolaimomorpha</taxon>
        <taxon>Strongyloidoidea</taxon>
        <taxon>Strongyloididae</taxon>
        <taxon>Strongyloides</taxon>
    </lineage>
</organism>
<evidence type="ECO:0000256" key="3">
    <source>
        <dbReference type="ARBA" id="ARBA00022692"/>
    </source>
</evidence>
<evidence type="ECO:0000256" key="8">
    <source>
        <dbReference type="ARBA" id="ARBA00023201"/>
    </source>
</evidence>
<feature type="transmembrane region" description="Helical" evidence="11">
    <location>
        <begin position="178"/>
        <end position="201"/>
    </location>
</feature>
<dbReference type="NCBIfam" id="TIGR00840">
    <property type="entry name" value="b_cpa1"/>
    <property type="match status" value="1"/>
</dbReference>
<feature type="chain" id="PRO_5005328845" description="Sodium/hydrogen exchanger" evidence="12">
    <location>
        <begin position="31"/>
        <end position="648"/>
    </location>
</feature>
<feature type="region of interest" description="Disordered" evidence="10">
    <location>
        <begin position="600"/>
        <end position="648"/>
    </location>
</feature>
<keyword evidence="8 9" id="KW-0739">Sodium transport</keyword>
<dbReference type="AlphaFoldDB" id="A0A0K0EYL4"/>
<evidence type="ECO:0000313" key="14">
    <source>
        <dbReference type="Proteomes" id="UP000035680"/>
    </source>
</evidence>
<evidence type="ECO:0000259" key="13">
    <source>
        <dbReference type="Pfam" id="PF00999"/>
    </source>
</evidence>
<evidence type="ECO:0000256" key="11">
    <source>
        <dbReference type="SAM" id="Phobius"/>
    </source>
</evidence>
<evidence type="ECO:0000256" key="2">
    <source>
        <dbReference type="ARBA" id="ARBA00022448"/>
    </source>
</evidence>
<feature type="transmembrane region" description="Helical" evidence="11">
    <location>
        <begin position="433"/>
        <end position="454"/>
    </location>
</feature>
<feature type="transmembrane region" description="Helical" evidence="11">
    <location>
        <begin position="54"/>
        <end position="75"/>
    </location>
</feature>
<dbReference type="InterPro" id="IPR004709">
    <property type="entry name" value="NaH_exchanger"/>
</dbReference>
<keyword evidence="3 9" id="KW-0812">Transmembrane</keyword>
<feature type="transmembrane region" description="Helical" evidence="11">
    <location>
        <begin position="251"/>
        <end position="276"/>
    </location>
</feature>
<keyword evidence="2 9" id="KW-0813">Transport</keyword>
<evidence type="ECO:0000256" key="1">
    <source>
        <dbReference type="ARBA" id="ARBA00004141"/>
    </source>
</evidence>
<name>A0A0K0EYL4_STRVS</name>
<feature type="transmembrane region" description="Helical" evidence="11">
    <location>
        <begin position="306"/>
        <end position="323"/>
    </location>
</feature>
<evidence type="ECO:0000256" key="5">
    <source>
        <dbReference type="ARBA" id="ARBA00023053"/>
    </source>
</evidence>
<dbReference type="Proteomes" id="UP000035680">
    <property type="component" value="Unassembled WGS sequence"/>
</dbReference>
<dbReference type="GO" id="GO:0015385">
    <property type="term" value="F:sodium:proton antiporter activity"/>
    <property type="evidence" value="ECO:0007669"/>
    <property type="project" value="InterPro"/>
</dbReference>
<evidence type="ECO:0000313" key="15">
    <source>
        <dbReference type="WBParaSite" id="SVE_0162200.1"/>
    </source>
</evidence>
<evidence type="ECO:0000256" key="7">
    <source>
        <dbReference type="ARBA" id="ARBA00023136"/>
    </source>
</evidence>
<feature type="compositionally biased region" description="Basic residues" evidence="10">
    <location>
        <begin position="609"/>
        <end position="622"/>
    </location>
</feature>
<comment type="similarity">
    <text evidence="9">Belongs to the monovalent cation:proton antiporter 1 (CPA1) transporter (TC 2.A.36) family.</text>
</comment>
<proteinExistence type="inferred from homology"/>
<keyword evidence="4 11" id="KW-1133">Transmembrane helix</keyword>
<evidence type="ECO:0000256" key="10">
    <source>
        <dbReference type="SAM" id="MobiDB-lite"/>
    </source>
</evidence>
<evidence type="ECO:0000256" key="4">
    <source>
        <dbReference type="ARBA" id="ARBA00022989"/>
    </source>
</evidence>
<feature type="transmembrane region" description="Helical" evidence="11">
    <location>
        <begin position="144"/>
        <end position="166"/>
    </location>
</feature>
<evidence type="ECO:0000256" key="12">
    <source>
        <dbReference type="SAM" id="SignalP"/>
    </source>
</evidence>
<feature type="signal peptide" evidence="12">
    <location>
        <begin position="1"/>
        <end position="30"/>
    </location>
</feature>
<dbReference type="STRING" id="75913.A0A0K0EYL4"/>
<keyword evidence="9" id="KW-0050">Antiport</keyword>
<sequence length="648" mass="72913">MATFIGKFCTKLLVYVSILLLIFFVYQTSAEENEKKEKPTRYNLVTIHFEEIKSPFIIIMWLLIASIAKIVFHLIKGLSEIFPDSALLIMVGLAIGVVLNTVGVSKSTFFLESEVFFLYILPPLVFDAGYNMPARSFFDNIGSILAFALVGTTWNIVAIALSLWAISLTGVFSVQMNLLELLLFGSLIADVDPVAVIVIFEEMGVNEVLFISVFGESLLNDGVSVVLYNMFQTFVEIGGDNLITSDYINGVISFFIIAFGGIAVGLIMAIIASFILRFTKHVSDLNPIFIFLVPYLSYIIGEMLRFSSIMAIVFCGAFLKKYVKLNLSEKQSASIKYFTKVLALSSETVIFIFLGMSTISSDQHWDTAFVVLTLIFCLVYRFIGVVVLSNFLNKYRLKKITKVDQFIMSFGGLRGAIAFALCASLPDDIEGKPLYLCTCLCVVYFTTFFQALLIKPIAGFLQVERKVVGEKNMIELIYENVIENTMLGLEEITGQRSHYYLREAFESFHQKFLSKLLVSKDGLKESKSKLVRHYEKISKDKNEIFSHELEEKYAPKMISDKKSYTNSEKMFSGYESGVFAPNGRVFLGNSLSIITDLSSEDGETSITQSRHRSASRSRRGKQHISPENIRRTNDQSLSPIAKIRRTEH</sequence>
<dbReference type="InterPro" id="IPR006153">
    <property type="entry name" value="Cation/H_exchanger_TM"/>
</dbReference>
<evidence type="ECO:0000256" key="6">
    <source>
        <dbReference type="ARBA" id="ARBA00023065"/>
    </source>
</evidence>
<dbReference type="PANTHER" id="PTHR10110:SF92">
    <property type="entry name" value="NA(+)_H(+) EXCHANGER PROTEIN 2-RELATED"/>
    <property type="match status" value="1"/>
</dbReference>
<dbReference type="PRINTS" id="PR01084">
    <property type="entry name" value="NAHEXCHNGR"/>
</dbReference>
<keyword evidence="7 11" id="KW-0472">Membrane</keyword>
<dbReference type="InterPro" id="IPR018422">
    <property type="entry name" value="Cation/H_exchanger_CPA1"/>
</dbReference>